<comment type="caution">
    <text evidence="1">The sequence shown here is derived from an EMBL/GenBank/DDBJ whole genome shotgun (WGS) entry which is preliminary data.</text>
</comment>
<proteinExistence type="predicted"/>
<dbReference type="Proteomes" id="UP001163719">
    <property type="component" value="Unassembled WGS sequence"/>
</dbReference>
<dbReference type="EMBL" id="JAPDHV010000003">
    <property type="protein sequence ID" value="MCW3161384.1"/>
    <property type="molecule type" value="Genomic_DNA"/>
</dbReference>
<name>A0ABT3HNR4_9FLAO</name>
<accession>A0ABT3HNR4</accession>
<evidence type="ECO:0008006" key="3">
    <source>
        <dbReference type="Google" id="ProtNLM"/>
    </source>
</evidence>
<gene>
    <name evidence="1" type="ORF">OH806_08925</name>
</gene>
<evidence type="ECO:0000313" key="1">
    <source>
        <dbReference type="EMBL" id="MCW3161384.1"/>
    </source>
</evidence>
<reference evidence="1" key="1">
    <citation type="submission" date="2022-10" db="EMBL/GenBank/DDBJ databases">
        <title>Chryseobacterium babae sp. nov. isolated from the gut of the beetle Oryctes rhinoceros, and Chryseobacterium kimseyorum sp. nov., isolated from a stick insect rearing cage.</title>
        <authorList>
            <person name="Shelomi M."/>
            <person name="Han C.-J."/>
            <person name="Chen W.-M."/>
            <person name="Chen H.-K."/>
            <person name="Liaw S.-J."/>
            <person name="Muhle E."/>
            <person name="Clermont D."/>
        </authorList>
    </citation>
    <scope>NUCLEOTIDE SEQUENCE</scope>
    <source>
        <strain evidence="1">WLa1L2M3</strain>
    </source>
</reference>
<evidence type="ECO:0000313" key="2">
    <source>
        <dbReference type="Proteomes" id="UP001163719"/>
    </source>
</evidence>
<sequence>MKLVYYIFLLIILSCSDKDYNYILKSSVDPDNSYNIVMENNGNNLSVLSLYKEKIGGTEFYFLKRNGEFYSCDKSFSKDSIGKDVLLSTIKNYKTYEGDKYKGDSLIIKKTQDDYITMYKSIDYGRVLKMEYHYDKDYKVNKIIFNNIVYKVK</sequence>
<protein>
    <recommendedName>
        <fullName evidence="3">Lipoprotein</fullName>
    </recommendedName>
</protein>
<dbReference type="RefSeq" id="WP_264743327.1">
    <property type="nucleotide sequence ID" value="NZ_JAPDHV010000003.1"/>
</dbReference>
<dbReference type="PROSITE" id="PS51257">
    <property type="entry name" value="PROKAR_LIPOPROTEIN"/>
    <property type="match status" value="1"/>
</dbReference>
<organism evidence="1 2">
    <name type="scientific">Chryseobacterium oryctis</name>
    <dbReference type="NCBI Taxonomy" id="2952618"/>
    <lineage>
        <taxon>Bacteria</taxon>
        <taxon>Pseudomonadati</taxon>
        <taxon>Bacteroidota</taxon>
        <taxon>Flavobacteriia</taxon>
        <taxon>Flavobacteriales</taxon>
        <taxon>Weeksellaceae</taxon>
        <taxon>Chryseobacterium group</taxon>
        <taxon>Chryseobacterium</taxon>
    </lineage>
</organism>
<keyword evidence="2" id="KW-1185">Reference proteome</keyword>